<keyword evidence="2" id="KW-1185">Reference proteome</keyword>
<evidence type="ECO:0000313" key="1">
    <source>
        <dbReference type="EMBL" id="KAK6588944.1"/>
    </source>
</evidence>
<proteinExistence type="predicted"/>
<evidence type="ECO:0000313" key="2">
    <source>
        <dbReference type="Proteomes" id="UP001311799"/>
    </source>
</evidence>
<accession>A0AAV9XWT0</accession>
<gene>
    <name evidence="1" type="ORF">RS030_273682</name>
</gene>
<sequence>MRYSNISESRMLHKNFKQIFPDALPMVYPDDEEFRLRIIDARMIAKEIRKERKRKMNELKSNNMYDKVFGFNIPIRPDVKELLDMKRLNELILPPRWDPLDGRLDHEYDHERYIKVRKQFEDILPIAGTSIISTEEVEKNFMKWYNEGLSIESSKRYDNTSMVGSKYVIGGSTEIRDFPIQNRSGKNFMIVNSKKVTKSNKIKN</sequence>
<dbReference type="AlphaFoldDB" id="A0AAV9XWT0"/>
<dbReference type="EMBL" id="JAWDEY010000019">
    <property type="protein sequence ID" value="KAK6588944.1"/>
    <property type="molecule type" value="Genomic_DNA"/>
</dbReference>
<dbReference type="Proteomes" id="UP001311799">
    <property type="component" value="Unassembled WGS sequence"/>
</dbReference>
<reference evidence="1 2" key="1">
    <citation type="submission" date="2023-10" db="EMBL/GenBank/DDBJ databases">
        <title>Comparative genomics analysis reveals potential genetic determinants of host preference in Cryptosporidium xiaoi.</title>
        <authorList>
            <person name="Xiao L."/>
            <person name="Li J."/>
        </authorList>
    </citation>
    <scope>NUCLEOTIDE SEQUENCE [LARGE SCALE GENOMIC DNA]</scope>
    <source>
        <strain evidence="1 2">52996</strain>
    </source>
</reference>
<comment type="caution">
    <text evidence="1">The sequence shown here is derived from an EMBL/GenBank/DDBJ whole genome shotgun (WGS) entry which is preliminary data.</text>
</comment>
<organism evidence="1 2">
    <name type="scientific">Cryptosporidium xiaoi</name>
    <dbReference type="NCBI Taxonomy" id="659607"/>
    <lineage>
        <taxon>Eukaryota</taxon>
        <taxon>Sar</taxon>
        <taxon>Alveolata</taxon>
        <taxon>Apicomplexa</taxon>
        <taxon>Conoidasida</taxon>
        <taxon>Coccidia</taxon>
        <taxon>Eucoccidiorida</taxon>
        <taxon>Eimeriorina</taxon>
        <taxon>Cryptosporidiidae</taxon>
        <taxon>Cryptosporidium</taxon>
    </lineage>
</organism>
<name>A0AAV9XWT0_9CRYT</name>
<protein>
    <submittedName>
        <fullName evidence="1">Uncharacterized protein</fullName>
    </submittedName>
</protein>